<accession>A0ABN6QI33</accession>
<dbReference type="Gene3D" id="3.90.550.10">
    <property type="entry name" value="Spore Coat Polysaccharide Biosynthesis Protein SpsA, Chain A"/>
    <property type="match status" value="1"/>
</dbReference>
<dbReference type="InterPro" id="IPR029044">
    <property type="entry name" value="Nucleotide-diphossugar_trans"/>
</dbReference>
<proteinExistence type="predicted"/>
<gene>
    <name evidence="1" type="ORF">Abiwalacus_00440</name>
</gene>
<name>A0ABN6QI33_9BACT</name>
<evidence type="ECO:0008006" key="3">
    <source>
        <dbReference type="Google" id="ProtNLM"/>
    </source>
</evidence>
<dbReference type="EMBL" id="AP025943">
    <property type="protein sequence ID" value="BDL42470.1"/>
    <property type="molecule type" value="Genomic_DNA"/>
</dbReference>
<dbReference type="InterPro" id="IPR002495">
    <property type="entry name" value="Glyco_trans_8"/>
</dbReference>
<dbReference type="Pfam" id="PF01501">
    <property type="entry name" value="Glyco_transf_8"/>
    <property type="match status" value="1"/>
</dbReference>
<sequence length="289" mass="34024">MKNHMNLYFVANNCHHVFHAAVALWSIVSCDDSSTRYNVFLKTELEEKTWRDFFLTIPRVSVYGVPFNIPYEQSVLLKKMKDLDGNDSRKYFYHKFDLSWTESISHLLTDDRLLLLDTDLYARKPLQALYETPLADHECMAMVIDTGIWKYPEWVLDHNRSLGIDHPCFYNTGVALIHISSFVKHQIWEKSLETYPFPTMPPQHDQDILNRLIFNNATRDIKRPCCKTMPSVYNMSTKWFPFMNLEKGDIALVHAYGDTKLPHSSCDWANKEYERLTETYRNMEIPPPK</sequence>
<organism evidence="1 2">
    <name type="scientific">Akkermansia biwaensis</name>
    <dbReference type="NCBI Taxonomy" id="2946555"/>
    <lineage>
        <taxon>Bacteria</taxon>
        <taxon>Pseudomonadati</taxon>
        <taxon>Verrucomicrobiota</taxon>
        <taxon>Verrucomicrobiia</taxon>
        <taxon>Verrucomicrobiales</taxon>
        <taxon>Akkermansiaceae</taxon>
        <taxon>Akkermansia</taxon>
    </lineage>
</organism>
<dbReference type="SUPFAM" id="SSF53448">
    <property type="entry name" value="Nucleotide-diphospho-sugar transferases"/>
    <property type="match status" value="1"/>
</dbReference>
<dbReference type="Proteomes" id="UP001062263">
    <property type="component" value="Chromosome"/>
</dbReference>
<keyword evidence="2" id="KW-1185">Reference proteome</keyword>
<protein>
    <recommendedName>
        <fullName evidence="3">Glycosyltransferase family 8 protein</fullName>
    </recommendedName>
</protein>
<evidence type="ECO:0000313" key="2">
    <source>
        <dbReference type="Proteomes" id="UP001062263"/>
    </source>
</evidence>
<dbReference type="PROSITE" id="PS51257">
    <property type="entry name" value="PROKAR_LIPOPROTEIN"/>
    <property type="match status" value="1"/>
</dbReference>
<reference evidence="1" key="1">
    <citation type="submission" date="2022-06" db="EMBL/GenBank/DDBJ databases">
        <title>Akkermansia biwalacus sp. nov., an anaerobic mucin-degrading bacterium isolated from human intestine.</title>
        <authorList>
            <person name="Kobayashi Y."/>
            <person name="Inoue S."/>
            <person name="Kawahara T."/>
            <person name="Kohda N."/>
        </authorList>
    </citation>
    <scope>NUCLEOTIDE SEQUENCE</scope>
    <source>
        <strain evidence="1">WON2089</strain>
    </source>
</reference>
<evidence type="ECO:0000313" key="1">
    <source>
        <dbReference type="EMBL" id="BDL42470.1"/>
    </source>
</evidence>